<dbReference type="EMBL" id="CAJPDT010000047">
    <property type="protein sequence ID" value="CAF9927595.1"/>
    <property type="molecule type" value="Genomic_DNA"/>
</dbReference>
<keyword evidence="3" id="KW-1185">Reference proteome</keyword>
<feature type="region of interest" description="Disordered" evidence="1">
    <location>
        <begin position="1"/>
        <end position="32"/>
    </location>
</feature>
<name>A0A8H3INL7_9LECA</name>
<comment type="caution">
    <text evidence="2">The sequence shown here is derived from an EMBL/GenBank/DDBJ whole genome shotgun (WGS) entry which is preliminary data.</text>
</comment>
<gene>
    <name evidence="2" type="ORF">IMSHALPRED_007248</name>
</gene>
<proteinExistence type="predicted"/>
<sequence length="299" mass="33743">MARATKTPNPQAISSSSRLLTEDTDDSQSDVAYDQPPAYIVKPLEDTTGITDHQSRPSREYYVRLCPHQTLSFERFNLIAKLPNIQHAECLNALIKLPNEDFHDKGGIRDDERVCFFNLWDSYFLSSYASHVSFRYKQNSDLGQAAGFELSATWAVTLRYGMVRIVSKAIVQEYLANSNVWLCPHLRLSDGWVASAVFGAFRPIERYDDPIEQYQAAQSGEGDILRCGDCKTQVKVSHCEKSDGSRECHVATVRFLGMGASAEDSSWLEQCALKTNEVLENNEAEEEEKEKDQECCSIM</sequence>
<feature type="compositionally biased region" description="Polar residues" evidence="1">
    <location>
        <begin position="1"/>
        <end position="19"/>
    </location>
</feature>
<evidence type="ECO:0000313" key="3">
    <source>
        <dbReference type="Proteomes" id="UP000664534"/>
    </source>
</evidence>
<dbReference type="AlphaFoldDB" id="A0A8H3INL7"/>
<evidence type="ECO:0000313" key="2">
    <source>
        <dbReference type="EMBL" id="CAF9927595.1"/>
    </source>
</evidence>
<dbReference type="OrthoDB" id="5421402at2759"/>
<organism evidence="2 3">
    <name type="scientific">Imshaugia aleurites</name>
    <dbReference type="NCBI Taxonomy" id="172621"/>
    <lineage>
        <taxon>Eukaryota</taxon>
        <taxon>Fungi</taxon>
        <taxon>Dikarya</taxon>
        <taxon>Ascomycota</taxon>
        <taxon>Pezizomycotina</taxon>
        <taxon>Lecanoromycetes</taxon>
        <taxon>OSLEUM clade</taxon>
        <taxon>Lecanoromycetidae</taxon>
        <taxon>Lecanorales</taxon>
        <taxon>Lecanorineae</taxon>
        <taxon>Parmeliaceae</taxon>
        <taxon>Imshaugia</taxon>
    </lineage>
</organism>
<evidence type="ECO:0000256" key="1">
    <source>
        <dbReference type="SAM" id="MobiDB-lite"/>
    </source>
</evidence>
<protein>
    <submittedName>
        <fullName evidence="2">Uncharacterized protein</fullName>
    </submittedName>
</protein>
<dbReference type="Proteomes" id="UP000664534">
    <property type="component" value="Unassembled WGS sequence"/>
</dbReference>
<reference evidence="2" key="1">
    <citation type="submission" date="2021-03" db="EMBL/GenBank/DDBJ databases">
        <authorList>
            <person name="Tagirdzhanova G."/>
        </authorList>
    </citation>
    <scope>NUCLEOTIDE SEQUENCE</scope>
</reference>
<accession>A0A8H3INL7</accession>